<dbReference type="RefSeq" id="WP_336586860.1">
    <property type="nucleotide sequence ID" value="NZ_JBBAXC010000007.1"/>
</dbReference>
<dbReference type="InterPro" id="IPR011008">
    <property type="entry name" value="Dimeric_a/b-barrel"/>
</dbReference>
<keyword evidence="4" id="KW-1185">Reference proteome</keyword>
<dbReference type="InterPro" id="IPR050404">
    <property type="entry name" value="Heme-degrading_MO"/>
</dbReference>
<dbReference type="GO" id="GO:0004497">
    <property type="term" value="F:monooxygenase activity"/>
    <property type="evidence" value="ECO:0007669"/>
    <property type="project" value="UniProtKB-KW"/>
</dbReference>
<evidence type="ECO:0000259" key="2">
    <source>
        <dbReference type="PROSITE" id="PS51725"/>
    </source>
</evidence>
<reference evidence="3 4" key="1">
    <citation type="journal article" date="2018" name="J. Microbiol.">
        <title>Bacillus spongiae sp. nov., isolated from sponge of Jeju Island.</title>
        <authorList>
            <person name="Lee G.E."/>
            <person name="Im W.T."/>
            <person name="Park J.S."/>
        </authorList>
    </citation>
    <scope>NUCLEOTIDE SEQUENCE [LARGE SCALE GENOMIC DNA]</scope>
    <source>
        <strain evidence="3 4">135PIL107-10</strain>
    </source>
</reference>
<name>A0ABU8HE36_9BACI</name>
<feature type="region of interest" description="Disordered" evidence="1">
    <location>
        <begin position="68"/>
        <end position="96"/>
    </location>
</feature>
<evidence type="ECO:0000256" key="1">
    <source>
        <dbReference type="SAM" id="MobiDB-lite"/>
    </source>
</evidence>
<dbReference type="Proteomes" id="UP001312865">
    <property type="component" value="Unassembled WGS sequence"/>
</dbReference>
<evidence type="ECO:0000313" key="3">
    <source>
        <dbReference type="EMBL" id="MEI5907422.1"/>
    </source>
</evidence>
<evidence type="ECO:0000313" key="4">
    <source>
        <dbReference type="Proteomes" id="UP001312865"/>
    </source>
</evidence>
<gene>
    <name evidence="3" type="ORF">WAK64_10170</name>
</gene>
<keyword evidence="3" id="KW-0560">Oxidoreductase</keyword>
<feature type="domain" description="ABM" evidence="2">
    <location>
        <begin position="2"/>
        <end position="97"/>
    </location>
</feature>
<dbReference type="SUPFAM" id="SSF54909">
    <property type="entry name" value="Dimeric alpha+beta barrel"/>
    <property type="match status" value="1"/>
</dbReference>
<dbReference type="InterPro" id="IPR007138">
    <property type="entry name" value="ABM_dom"/>
</dbReference>
<keyword evidence="3" id="KW-0503">Monooxygenase</keyword>
<dbReference type="EMBL" id="JBBAXC010000007">
    <property type="protein sequence ID" value="MEI5907422.1"/>
    <property type="molecule type" value="Genomic_DNA"/>
</dbReference>
<dbReference type="PROSITE" id="PS51725">
    <property type="entry name" value="ABM"/>
    <property type="match status" value="1"/>
</dbReference>
<accession>A0ABU8HE36</accession>
<dbReference type="Pfam" id="PF03992">
    <property type="entry name" value="ABM"/>
    <property type="match status" value="1"/>
</dbReference>
<organism evidence="3 4">
    <name type="scientific">Bacillus spongiae</name>
    <dbReference type="NCBI Taxonomy" id="2683610"/>
    <lineage>
        <taxon>Bacteria</taxon>
        <taxon>Bacillati</taxon>
        <taxon>Bacillota</taxon>
        <taxon>Bacilli</taxon>
        <taxon>Bacillales</taxon>
        <taxon>Bacillaceae</taxon>
        <taxon>Bacillus</taxon>
    </lineage>
</organism>
<dbReference type="Gene3D" id="3.30.70.100">
    <property type="match status" value="1"/>
</dbReference>
<sequence>MLMVTNNIKIKKGHAHEVAERFKQRKGIQESPGFIRMQLLISTESEEHDLLKVGTVWENEEAFTQWTQSDSFKKAHGHGKRGEQKPQEEKSTQEKIMLGAYLTKEELVYEL</sequence>
<comment type="caution">
    <text evidence="3">The sequence shown here is derived from an EMBL/GenBank/DDBJ whole genome shotgun (WGS) entry which is preliminary data.</text>
</comment>
<proteinExistence type="predicted"/>
<feature type="compositionally biased region" description="Basic and acidic residues" evidence="1">
    <location>
        <begin position="80"/>
        <end position="93"/>
    </location>
</feature>
<dbReference type="PANTHER" id="PTHR34474">
    <property type="entry name" value="SIGNAL TRANSDUCTION PROTEIN TRAP"/>
    <property type="match status" value="1"/>
</dbReference>
<protein>
    <submittedName>
        <fullName evidence="3">Antibiotic biosynthesis monooxygenase</fullName>
    </submittedName>
</protein>
<dbReference type="PANTHER" id="PTHR34474:SF4">
    <property type="entry name" value="HEME OXYGENASE (STAPHYLOBILIN-PRODUCING) 1"/>
    <property type="match status" value="1"/>
</dbReference>